<dbReference type="PROSITE" id="PS51257">
    <property type="entry name" value="PROKAR_LIPOPROTEIN"/>
    <property type="match status" value="1"/>
</dbReference>
<dbReference type="PRINTS" id="PR00344">
    <property type="entry name" value="BCTRLSENSOR"/>
</dbReference>
<keyword evidence="8" id="KW-0418">Kinase</keyword>
<dbReference type="CDD" id="cd17546">
    <property type="entry name" value="REC_hyHK_CKI1_RcsC-like"/>
    <property type="match status" value="1"/>
</dbReference>
<dbReference type="InterPro" id="IPR000700">
    <property type="entry name" value="PAS-assoc_C"/>
</dbReference>
<protein>
    <recommendedName>
        <fullName evidence="3">histidine kinase</fullName>
        <ecNumber evidence="3">2.7.13.3</ecNumber>
    </recommendedName>
</protein>
<keyword evidence="11 13" id="KW-0472">Membrane</keyword>
<dbReference type="SUPFAM" id="SSF47384">
    <property type="entry name" value="Homodimeric domain of signal transducing histidine kinase"/>
    <property type="match status" value="1"/>
</dbReference>
<dbReference type="SUPFAM" id="SSF55874">
    <property type="entry name" value="ATPase domain of HSP90 chaperone/DNA topoisomerase II/histidine kinase"/>
    <property type="match status" value="1"/>
</dbReference>
<dbReference type="OrthoDB" id="5437363at2"/>
<proteinExistence type="predicted"/>
<dbReference type="EMBL" id="AP010904">
    <property type="protein sequence ID" value="BAH78027.1"/>
    <property type="molecule type" value="Genomic_DNA"/>
</dbReference>
<evidence type="ECO:0000256" key="3">
    <source>
        <dbReference type="ARBA" id="ARBA00012438"/>
    </source>
</evidence>
<keyword evidence="10 13" id="KW-1133">Transmembrane helix</keyword>
<reference evidence="17 18" key="1">
    <citation type="journal article" date="2009" name="Genome Res.">
        <title>Whole genome sequence of Desulfovibrio magneticus strain RS-1 revealed common gene clusters in magnetotactic bacteria.</title>
        <authorList>
            <person name="Nakazawa H."/>
            <person name="Arakaki A."/>
            <person name="Narita-Yamada S."/>
            <person name="Yashiro I."/>
            <person name="Jinno K."/>
            <person name="Aoki N."/>
            <person name="Tsuruyama A."/>
            <person name="Okamura Y."/>
            <person name="Tanikawa S."/>
            <person name="Fujita N."/>
            <person name="Takeyama H."/>
            <person name="Matsunaga T."/>
        </authorList>
    </citation>
    <scope>NUCLEOTIDE SEQUENCE [LARGE SCALE GENOMIC DNA]</scope>
    <source>
        <strain evidence="18">ATCC 700980 / DSM 13731 / RS-1</strain>
    </source>
</reference>
<dbReference type="SUPFAM" id="SSF55785">
    <property type="entry name" value="PYP-like sensor domain (PAS domain)"/>
    <property type="match status" value="1"/>
</dbReference>
<evidence type="ECO:0000256" key="13">
    <source>
        <dbReference type="SAM" id="Phobius"/>
    </source>
</evidence>
<evidence type="ECO:0000259" key="16">
    <source>
        <dbReference type="PROSITE" id="PS50113"/>
    </source>
</evidence>
<dbReference type="PANTHER" id="PTHR45339:SF5">
    <property type="entry name" value="HISTIDINE KINASE"/>
    <property type="match status" value="1"/>
</dbReference>
<dbReference type="PROSITE" id="PS50109">
    <property type="entry name" value="HIS_KIN"/>
    <property type="match status" value="1"/>
</dbReference>
<dbReference type="eggNOG" id="COG2205">
    <property type="taxonomic scope" value="Bacteria"/>
</dbReference>
<evidence type="ECO:0000259" key="14">
    <source>
        <dbReference type="PROSITE" id="PS50109"/>
    </source>
</evidence>
<dbReference type="Pfam" id="PF02518">
    <property type="entry name" value="HATPase_c"/>
    <property type="match status" value="1"/>
</dbReference>
<dbReference type="InterPro" id="IPR036097">
    <property type="entry name" value="HisK_dim/P_sf"/>
</dbReference>
<evidence type="ECO:0000256" key="4">
    <source>
        <dbReference type="ARBA" id="ARBA00022553"/>
    </source>
</evidence>
<feature type="transmembrane region" description="Helical" evidence="13">
    <location>
        <begin position="260"/>
        <end position="284"/>
    </location>
</feature>
<keyword evidence="9" id="KW-0067">ATP-binding</keyword>
<dbReference type="SMART" id="SM00091">
    <property type="entry name" value="PAS"/>
    <property type="match status" value="1"/>
</dbReference>
<evidence type="ECO:0000256" key="1">
    <source>
        <dbReference type="ARBA" id="ARBA00000085"/>
    </source>
</evidence>
<dbReference type="Gene3D" id="1.10.287.130">
    <property type="match status" value="1"/>
</dbReference>
<dbReference type="Proteomes" id="UP000009071">
    <property type="component" value="Chromosome"/>
</dbReference>
<dbReference type="InterPro" id="IPR004358">
    <property type="entry name" value="Sig_transdc_His_kin-like_C"/>
</dbReference>
<organism evidence="17 18">
    <name type="scientific">Solidesulfovibrio magneticus (strain ATCC 700980 / DSM 13731 / RS-1)</name>
    <name type="common">Desulfovibrio magneticus</name>
    <dbReference type="NCBI Taxonomy" id="573370"/>
    <lineage>
        <taxon>Bacteria</taxon>
        <taxon>Pseudomonadati</taxon>
        <taxon>Thermodesulfobacteriota</taxon>
        <taxon>Desulfovibrionia</taxon>
        <taxon>Desulfovibrionales</taxon>
        <taxon>Desulfovibrionaceae</taxon>
        <taxon>Solidesulfovibrio</taxon>
    </lineage>
</organism>
<name>C4XRW1_SOLM1</name>
<evidence type="ECO:0000256" key="8">
    <source>
        <dbReference type="ARBA" id="ARBA00022777"/>
    </source>
</evidence>
<dbReference type="CDD" id="cd00130">
    <property type="entry name" value="PAS"/>
    <property type="match status" value="1"/>
</dbReference>
<dbReference type="NCBIfam" id="TIGR00229">
    <property type="entry name" value="sensory_box"/>
    <property type="match status" value="1"/>
</dbReference>
<dbReference type="Gene3D" id="3.30.450.20">
    <property type="entry name" value="PAS domain"/>
    <property type="match status" value="2"/>
</dbReference>
<keyword evidence="6 13" id="KW-0812">Transmembrane</keyword>
<dbReference type="Pfam" id="PF00512">
    <property type="entry name" value="HisKA"/>
    <property type="match status" value="1"/>
</dbReference>
<sequence>MRSSLHVVFAGIALSCVLAVGCGGVLYLLRSGQIEEAGKDLDRLCFVLANQTALAFQEINTKLSDAKMQLESDWTTWPADEEKIHDILRANFRGLLQGQALLAFDADGKMRGHSREWPTPRVLVADREYFTAQKAGDGDFLFISEPLRNRVNNAWMISLSRRIDTPSGVFAGVLMAAIDVQYFLDIYTALKLPHDATIVLRRGDGLPLAAYPAPGRLDGQGVSCPIPGESISRARDVPGFAMSVCLSLPLDSLLAGWRRVAWLLGLGTAAAVAAILALSAALAARLRREWEAARRQQAELEDLVTARTADLQGLLELNTAILEASPLGIGVYRRDGQCLSVNASFAHIVGGDREAVQRQNFNQLESWRVSGLLPEILETLDNGRTFHSEAQVVSTFGKPIWLEWRLVRFVRGGQNHALLLINDATVRKQAEDELRQAKHQAEAASRAKSAFLANMSHELRTPLGGVAGMLELLLTTALDGEQHEYVTAALKSTRRLSDLLSDILDLSRIEAGKLDLRLAPFETANLRAAILEVFALAAREKGLILEFTLHPGLPARIESDEARLLQILFNLVGNAVKFTGLGFVRVDLWSLPARPDGRTPLVFSVADSGVGIPDGRLGEIFEPFAQGDHPRQQSRFGVGLGLSIVSRLIALLGGELAVDNAPGGTTVYGCLPVVVPAGTAVLAVAPEAEAEAAPLPRNGRQDAPPPLVSGEDRAVVLLVEDDAINRLAARQYLEKQGFAVLTATTGLEALDILAREAVDVVLMDVHMPELDGVAATRRIRTAPEFARLSGLPIVAMTAYAMAGDKEKFLAAGMDGYIEKPLDLARLARLVEELAASGRPV</sequence>
<dbReference type="Gene3D" id="3.30.565.10">
    <property type="entry name" value="Histidine kinase-like ATPase, C-terminal domain"/>
    <property type="match status" value="1"/>
</dbReference>
<evidence type="ECO:0000259" key="15">
    <source>
        <dbReference type="PROSITE" id="PS50110"/>
    </source>
</evidence>
<evidence type="ECO:0000256" key="7">
    <source>
        <dbReference type="ARBA" id="ARBA00022741"/>
    </source>
</evidence>
<evidence type="ECO:0000313" key="18">
    <source>
        <dbReference type="Proteomes" id="UP000009071"/>
    </source>
</evidence>
<accession>C4XRW1</accession>
<keyword evidence="4 12" id="KW-0597">Phosphoprotein</keyword>
<evidence type="ECO:0000256" key="10">
    <source>
        <dbReference type="ARBA" id="ARBA00022989"/>
    </source>
</evidence>
<dbReference type="GO" id="GO:0005524">
    <property type="term" value="F:ATP binding"/>
    <property type="evidence" value="ECO:0007669"/>
    <property type="project" value="UniProtKB-KW"/>
</dbReference>
<feature type="domain" description="Response regulatory" evidence="15">
    <location>
        <begin position="715"/>
        <end position="834"/>
    </location>
</feature>
<dbReference type="HOGENOM" id="CLU_000445_114_21_7"/>
<evidence type="ECO:0000313" key="17">
    <source>
        <dbReference type="EMBL" id="BAH78027.1"/>
    </source>
</evidence>
<dbReference type="KEGG" id="dma:DMR_45360"/>
<dbReference type="SMART" id="SM00387">
    <property type="entry name" value="HATPase_c"/>
    <property type="match status" value="1"/>
</dbReference>
<dbReference type="InterPro" id="IPR001789">
    <property type="entry name" value="Sig_transdc_resp-reg_receiver"/>
</dbReference>
<dbReference type="PROSITE" id="PS50110">
    <property type="entry name" value="RESPONSE_REGULATORY"/>
    <property type="match status" value="1"/>
</dbReference>
<dbReference type="SMART" id="SM00388">
    <property type="entry name" value="HisKA"/>
    <property type="match status" value="1"/>
</dbReference>
<dbReference type="CDD" id="cd12914">
    <property type="entry name" value="PDC1_DGC_like"/>
    <property type="match status" value="1"/>
</dbReference>
<dbReference type="SMART" id="SM00448">
    <property type="entry name" value="REC"/>
    <property type="match status" value="1"/>
</dbReference>
<dbReference type="InterPro" id="IPR035965">
    <property type="entry name" value="PAS-like_dom_sf"/>
</dbReference>
<dbReference type="RefSeq" id="WP_015863142.1">
    <property type="nucleotide sequence ID" value="NC_012796.1"/>
</dbReference>
<dbReference type="Pfam" id="PF00072">
    <property type="entry name" value="Response_reg"/>
    <property type="match status" value="1"/>
</dbReference>
<evidence type="ECO:0000256" key="9">
    <source>
        <dbReference type="ARBA" id="ARBA00022840"/>
    </source>
</evidence>
<dbReference type="InterPro" id="IPR003661">
    <property type="entry name" value="HisK_dim/P_dom"/>
</dbReference>
<dbReference type="STRING" id="573370.DMR_45360"/>
<dbReference type="Gene3D" id="3.40.50.2300">
    <property type="match status" value="1"/>
</dbReference>
<dbReference type="AlphaFoldDB" id="C4XRW1"/>
<dbReference type="GO" id="GO:0000155">
    <property type="term" value="F:phosphorelay sensor kinase activity"/>
    <property type="evidence" value="ECO:0007669"/>
    <property type="project" value="InterPro"/>
</dbReference>
<dbReference type="Pfam" id="PF08448">
    <property type="entry name" value="PAS_4"/>
    <property type="match status" value="1"/>
</dbReference>
<keyword evidence="7" id="KW-0547">Nucleotide-binding</keyword>
<gene>
    <name evidence="17" type="ordered locus">DMR_45360</name>
</gene>
<dbReference type="FunFam" id="1.10.287.130:FF:000004">
    <property type="entry name" value="Ethylene receptor 1"/>
    <property type="match status" value="1"/>
</dbReference>
<dbReference type="InterPro" id="IPR005467">
    <property type="entry name" value="His_kinase_dom"/>
</dbReference>
<evidence type="ECO:0000256" key="5">
    <source>
        <dbReference type="ARBA" id="ARBA00022679"/>
    </source>
</evidence>
<evidence type="ECO:0000256" key="2">
    <source>
        <dbReference type="ARBA" id="ARBA00004370"/>
    </source>
</evidence>
<dbReference type="InterPro" id="IPR000014">
    <property type="entry name" value="PAS"/>
</dbReference>
<feature type="domain" description="Histidine kinase" evidence="14">
    <location>
        <begin position="454"/>
        <end position="675"/>
    </location>
</feature>
<dbReference type="InterPro" id="IPR003594">
    <property type="entry name" value="HATPase_dom"/>
</dbReference>
<keyword evidence="5" id="KW-0808">Transferase</keyword>
<dbReference type="CDD" id="cd00082">
    <property type="entry name" value="HisKA"/>
    <property type="match status" value="1"/>
</dbReference>
<feature type="transmembrane region" description="Helical" evidence="13">
    <location>
        <begin position="6"/>
        <end position="29"/>
    </location>
</feature>
<dbReference type="SUPFAM" id="SSF52172">
    <property type="entry name" value="CheY-like"/>
    <property type="match status" value="1"/>
</dbReference>
<dbReference type="InterPro" id="IPR011006">
    <property type="entry name" value="CheY-like_superfamily"/>
</dbReference>
<dbReference type="PROSITE" id="PS50113">
    <property type="entry name" value="PAC"/>
    <property type="match status" value="1"/>
</dbReference>
<evidence type="ECO:0000256" key="11">
    <source>
        <dbReference type="ARBA" id="ARBA00023136"/>
    </source>
</evidence>
<dbReference type="InterPro" id="IPR036890">
    <property type="entry name" value="HATPase_C_sf"/>
</dbReference>
<keyword evidence="18" id="KW-1185">Reference proteome</keyword>
<feature type="domain" description="PAC" evidence="16">
    <location>
        <begin position="386"/>
        <end position="436"/>
    </location>
</feature>
<dbReference type="PANTHER" id="PTHR45339">
    <property type="entry name" value="HYBRID SIGNAL TRANSDUCTION HISTIDINE KINASE J"/>
    <property type="match status" value="1"/>
</dbReference>
<dbReference type="eggNOG" id="COG4251">
    <property type="taxonomic scope" value="Bacteria"/>
</dbReference>
<dbReference type="InterPro" id="IPR013656">
    <property type="entry name" value="PAS_4"/>
</dbReference>
<comment type="catalytic activity">
    <reaction evidence="1">
        <text>ATP + protein L-histidine = ADP + protein N-phospho-L-histidine.</text>
        <dbReference type="EC" id="2.7.13.3"/>
    </reaction>
</comment>
<dbReference type="GO" id="GO:0016020">
    <property type="term" value="C:membrane"/>
    <property type="evidence" value="ECO:0007669"/>
    <property type="project" value="UniProtKB-SubCell"/>
</dbReference>
<feature type="modified residue" description="4-aspartylphosphate" evidence="12">
    <location>
        <position position="764"/>
    </location>
</feature>
<comment type="subcellular location">
    <subcellularLocation>
        <location evidence="2">Membrane</location>
    </subcellularLocation>
</comment>
<evidence type="ECO:0000256" key="6">
    <source>
        <dbReference type="ARBA" id="ARBA00022692"/>
    </source>
</evidence>
<dbReference type="EC" id="2.7.13.3" evidence="3"/>
<evidence type="ECO:0000256" key="12">
    <source>
        <dbReference type="PROSITE-ProRule" id="PRU00169"/>
    </source>
</evidence>